<dbReference type="HOGENOM" id="CLU_033911_0_0_1"/>
<feature type="compositionally biased region" description="Polar residues" evidence="2">
    <location>
        <begin position="1"/>
        <end position="17"/>
    </location>
</feature>
<sequence>MGNETPTDLISGPSSRPVSHRPLSANSHSSFGDENEKKGLMLPPPIPVKTNKGQEEKSVPPRMTRLPSLKQLSEHLQNTSSNPSSQQPNPLDKSPASSSSNPLRISTNPVALQSSSTASHTSPIMTPTSTGRLKLPASAMMRSLSAGSNGSAPSGLAPVVSSPVITSNLGSVQGQDHSPTSAHPLIPAQQLAKFVPGGLGDFHPASGPESSTSMSRSASHEVRVEHLREIPSLDEIRRKVKINKREDQHKSDLPNERIKEKKENKSFVKSTDKTMSVASVESEKKEHPLQHSWTLYYDSKTYKPDPSLIAPKQGDKILADYEMTLLTVGKFDTVEGFARHFNNVRLPSQLTPSSNYHLFKNGIRPMWEDPANADGGKWVILFRSSPGTLDIAWANLTMALVGEILDPENQVCGIVGSARPKVDRLQVWTRSKDDVESLNQLGKRIVEIMALEGRDADSMSMEYQYNTNDSRPPPNRFIHISYSNRAPPTPSRSMSSAFQAPPGSFGGMGQARTVSSSGVNLTHPLPHPPHSPAVIKGDHGSANDAAGMKRGLTNGNPFAGPLDLVRQENYGSKEGMTGV</sequence>
<dbReference type="PANTHER" id="PTHR11960">
    <property type="entry name" value="EUKARYOTIC TRANSLATION INITIATION FACTOR 4E RELATED"/>
    <property type="match status" value="1"/>
</dbReference>
<proteinExistence type="inferred from homology"/>
<comment type="similarity">
    <text evidence="1">Belongs to the eukaryotic initiation factor 4E family.</text>
</comment>
<dbReference type="OrthoDB" id="590761at2759"/>
<evidence type="ECO:0000313" key="3">
    <source>
        <dbReference type="EMBL" id="KIR45458.1"/>
    </source>
</evidence>
<reference evidence="3" key="1">
    <citation type="submission" date="2015-01" db="EMBL/GenBank/DDBJ databases">
        <title>The Genome Sequence of Cryptococcus gattii CA1280.</title>
        <authorList>
            <consortium name="The Broad Institute Genomics Platform"/>
            <person name="Cuomo C."/>
            <person name="Litvintseva A."/>
            <person name="Chen Y."/>
            <person name="Heitman J."/>
            <person name="Sun S."/>
            <person name="Springer D."/>
            <person name="Dromer F."/>
            <person name="Young S."/>
            <person name="Zeng Q."/>
            <person name="Gargeya S."/>
            <person name="Abouelleil A."/>
            <person name="Alvarado L."/>
            <person name="Chapman S.B."/>
            <person name="Gainer-Dewar J."/>
            <person name="Goldberg J."/>
            <person name="Griggs A."/>
            <person name="Gujja S."/>
            <person name="Hansen M."/>
            <person name="Howarth C."/>
            <person name="Imamovic A."/>
            <person name="Larimer J."/>
            <person name="Murphy C."/>
            <person name="Naylor J."/>
            <person name="Pearson M."/>
            <person name="Priest M."/>
            <person name="Roberts A."/>
            <person name="Saif S."/>
            <person name="Shea T."/>
            <person name="Sykes S."/>
            <person name="Wortman J."/>
            <person name="Nusbaum C."/>
            <person name="Birren B."/>
        </authorList>
    </citation>
    <scope>NUCLEOTIDE SEQUENCE [LARGE SCALE GENOMIC DNA]</scope>
    <source>
        <strain evidence="3">CA1280</strain>
    </source>
</reference>
<protein>
    <submittedName>
        <fullName evidence="3">Translation initiation factor 4E</fullName>
    </submittedName>
</protein>
<dbReference type="AlphaFoldDB" id="A0A0D0UB17"/>
<dbReference type="EMBL" id="KN847988">
    <property type="protein sequence ID" value="KIR45458.1"/>
    <property type="molecule type" value="Genomic_DNA"/>
</dbReference>
<name>A0A0D0UB17_CRYGA</name>
<dbReference type="Gene3D" id="3.30.760.10">
    <property type="entry name" value="RNA Cap, Translation Initiation Factor Eif4e"/>
    <property type="match status" value="1"/>
</dbReference>
<keyword evidence="1" id="KW-0648">Protein biosynthesis</keyword>
<feature type="compositionally biased region" description="Low complexity" evidence="2">
    <location>
        <begin position="77"/>
        <end position="90"/>
    </location>
</feature>
<dbReference type="GO" id="GO:0016281">
    <property type="term" value="C:eukaryotic translation initiation factor 4F complex"/>
    <property type="evidence" value="ECO:0007669"/>
    <property type="project" value="TreeGrafter"/>
</dbReference>
<gene>
    <name evidence="3" type="ORF">I312_05167</name>
</gene>
<keyword evidence="1 3" id="KW-0396">Initiation factor</keyword>
<accession>A0A0D0UB17</accession>
<feature type="region of interest" description="Disordered" evidence="2">
    <location>
        <begin position="204"/>
        <end position="223"/>
    </location>
</feature>
<dbReference type="FunFam" id="3.30.760.10:FF:000032">
    <property type="entry name" value="Chromosome 7, whole genome shotgun sequence"/>
    <property type="match status" value="1"/>
</dbReference>
<dbReference type="GO" id="GO:0003743">
    <property type="term" value="F:translation initiation factor activity"/>
    <property type="evidence" value="ECO:0007669"/>
    <property type="project" value="UniProtKB-KW"/>
</dbReference>
<dbReference type="PANTHER" id="PTHR11960:SF73">
    <property type="entry name" value="TRANSLATION INITIATION FACTOR 4E, PUTATIVE-RELATED"/>
    <property type="match status" value="1"/>
</dbReference>
<dbReference type="GO" id="GO:0000340">
    <property type="term" value="F:RNA 7-methylguanosine cap binding"/>
    <property type="evidence" value="ECO:0007669"/>
    <property type="project" value="TreeGrafter"/>
</dbReference>
<feature type="region of interest" description="Disordered" evidence="2">
    <location>
        <begin position="243"/>
        <end position="273"/>
    </location>
</feature>
<keyword evidence="1" id="KW-0694">RNA-binding</keyword>
<dbReference type="InterPro" id="IPR001040">
    <property type="entry name" value="TIF_eIF_4E"/>
</dbReference>
<dbReference type="SUPFAM" id="SSF55418">
    <property type="entry name" value="eIF4e-like"/>
    <property type="match status" value="1"/>
</dbReference>
<feature type="compositionally biased region" description="Basic and acidic residues" evidence="2">
    <location>
        <begin position="243"/>
        <end position="272"/>
    </location>
</feature>
<feature type="compositionally biased region" description="Polar residues" evidence="2">
    <location>
        <begin position="95"/>
        <end position="131"/>
    </location>
</feature>
<feature type="region of interest" description="Disordered" evidence="2">
    <location>
        <begin position="524"/>
        <end position="579"/>
    </location>
</feature>
<feature type="region of interest" description="Disordered" evidence="2">
    <location>
        <begin position="1"/>
        <end position="131"/>
    </location>
</feature>
<dbReference type="InterPro" id="IPR023398">
    <property type="entry name" value="TIF_eIF4e-like"/>
</dbReference>
<evidence type="ECO:0000256" key="1">
    <source>
        <dbReference type="RuleBase" id="RU004374"/>
    </source>
</evidence>
<feature type="compositionally biased region" description="Polar residues" evidence="2">
    <location>
        <begin position="208"/>
        <end position="217"/>
    </location>
</feature>
<dbReference type="Pfam" id="PF01652">
    <property type="entry name" value="IF4E"/>
    <property type="match status" value="1"/>
</dbReference>
<organism evidence="3">
    <name type="scientific">Cryptococcus bacillisporus CA1280</name>
    <dbReference type="NCBI Taxonomy" id="1296109"/>
    <lineage>
        <taxon>Eukaryota</taxon>
        <taxon>Fungi</taxon>
        <taxon>Dikarya</taxon>
        <taxon>Basidiomycota</taxon>
        <taxon>Agaricomycotina</taxon>
        <taxon>Tremellomycetes</taxon>
        <taxon>Tremellales</taxon>
        <taxon>Cryptococcaceae</taxon>
        <taxon>Cryptococcus</taxon>
        <taxon>Cryptococcus gattii species complex</taxon>
    </lineage>
</organism>
<evidence type="ECO:0000256" key="2">
    <source>
        <dbReference type="SAM" id="MobiDB-lite"/>
    </source>
</evidence>